<reference evidence="2 3" key="1">
    <citation type="journal article" date="2019" name="Sci. Rep.">
        <title>A high-quality genome of Eragrostis curvula grass provides insights into Poaceae evolution and supports new strategies to enhance forage quality.</title>
        <authorList>
            <person name="Carballo J."/>
            <person name="Santos B.A.C.M."/>
            <person name="Zappacosta D."/>
            <person name="Garbus I."/>
            <person name="Selva J.P."/>
            <person name="Gallo C.A."/>
            <person name="Diaz A."/>
            <person name="Albertini E."/>
            <person name="Caccamo M."/>
            <person name="Echenique V."/>
        </authorList>
    </citation>
    <scope>NUCLEOTIDE SEQUENCE [LARGE SCALE GENOMIC DNA]</scope>
    <source>
        <strain evidence="3">cv. Victoria</strain>
        <tissue evidence="2">Leaf</tissue>
    </source>
</reference>
<feature type="non-terminal residue" evidence="2">
    <location>
        <position position="1"/>
    </location>
</feature>
<name>A0A5J9VYJ7_9POAL</name>
<dbReference type="PANTHER" id="PTHR32133:SF408">
    <property type="entry name" value="OS07G0120400 PROTEIN"/>
    <property type="match status" value="1"/>
</dbReference>
<gene>
    <name evidence="2" type="ORF">EJB05_14183</name>
</gene>
<dbReference type="Proteomes" id="UP000324897">
    <property type="component" value="Chromosome 4"/>
</dbReference>
<keyword evidence="3" id="KW-1185">Reference proteome</keyword>
<dbReference type="PANTHER" id="PTHR32133">
    <property type="entry name" value="OS07G0120400 PROTEIN"/>
    <property type="match status" value="1"/>
</dbReference>
<evidence type="ECO:0000313" key="3">
    <source>
        <dbReference type="Proteomes" id="UP000324897"/>
    </source>
</evidence>
<comment type="caution">
    <text evidence="2">The sequence shown here is derived from an EMBL/GenBank/DDBJ whole genome shotgun (WGS) entry which is preliminary data.</text>
</comment>
<feature type="region of interest" description="Disordered" evidence="1">
    <location>
        <begin position="379"/>
        <end position="426"/>
    </location>
</feature>
<dbReference type="AlphaFoldDB" id="A0A5J9VYJ7"/>
<evidence type="ECO:0000313" key="2">
    <source>
        <dbReference type="EMBL" id="TVU40711.1"/>
    </source>
</evidence>
<evidence type="ECO:0000256" key="1">
    <source>
        <dbReference type="SAM" id="MobiDB-lite"/>
    </source>
</evidence>
<evidence type="ECO:0008006" key="4">
    <source>
        <dbReference type="Google" id="ProtNLM"/>
    </source>
</evidence>
<organism evidence="2 3">
    <name type="scientific">Eragrostis curvula</name>
    <name type="common">weeping love grass</name>
    <dbReference type="NCBI Taxonomy" id="38414"/>
    <lineage>
        <taxon>Eukaryota</taxon>
        <taxon>Viridiplantae</taxon>
        <taxon>Streptophyta</taxon>
        <taxon>Embryophyta</taxon>
        <taxon>Tracheophyta</taxon>
        <taxon>Spermatophyta</taxon>
        <taxon>Magnoliopsida</taxon>
        <taxon>Liliopsida</taxon>
        <taxon>Poales</taxon>
        <taxon>Poaceae</taxon>
        <taxon>PACMAD clade</taxon>
        <taxon>Chloridoideae</taxon>
        <taxon>Eragrostideae</taxon>
        <taxon>Eragrostidinae</taxon>
        <taxon>Eragrostis</taxon>
    </lineage>
</organism>
<dbReference type="SUPFAM" id="SSF81383">
    <property type="entry name" value="F-box domain"/>
    <property type="match status" value="1"/>
</dbReference>
<dbReference type="Gramene" id="TVU40711">
    <property type="protein sequence ID" value="TVU40711"/>
    <property type="gene ID" value="EJB05_14183"/>
</dbReference>
<proteinExistence type="predicted"/>
<protein>
    <recommendedName>
        <fullName evidence="4">F-box domain-containing protein</fullName>
    </recommendedName>
</protein>
<sequence>MQPPELIDDAIAEILLRVPPDEPAHLIRAAEVCKPWRRILSDGAFRRRYRALHRSPFLLGFLQNLCDDGSIPRFVFAAAAPRLPIPAFPCASWYALDCRHGRALLRSLGPEGLIVWDPMSSGHKEVAVPAYPYHWCNATVFCATDDCDHRDCRGGPFTVVFTGTDNEPDATWACTYLSETDAWSAPTILTEGNGCILEQRPSLLTADGIYFIHDYSKRILKYDMTGQTGLSVIYAPDFYHRPEGIAIAADDGGLGFAGVKFPDVHVGQLIELFKGFPTISPLPIKPCPAILFDELRLPTILVINLLVPEVHVIPVKLMRAPFRPRAPPLDRNAVALIIVVRLLVAARFPVRLVVVLLPAVNCATEVSLPRPRIDLLSLSHRRNGDHAGGRRSARRARSGTGPDPARPGPDPTHPAQIHTLPSPFPFSRIYRFR</sequence>
<dbReference type="InterPro" id="IPR036047">
    <property type="entry name" value="F-box-like_dom_sf"/>
</dbReference>
<dbReference type="EMBL" id="RWGY01000007">
    <property type="protein sequence ID" value="TVU40711.1"/>
    <property type="molecule type" value="Genomic_DNA"/>
</dbReference>
<dbReference type="OrthoDB" id="618709at2759"/>
<accession>A0A5J9VYJ7</accession>